<accession>A0A392U5R4</accession>
<feature type="non-terminal residue" evidence="2">
    <location>
        <position position="1"/>
    </location>
</feature>
<evidence type="ECO:0000313" key="2">
    <source>
        <dbReference type="EMBL" id="MCI68819.1"/>
    </source>
</evidence>
<keyword evidence="3" id="KW-1185">Reference proteome</keyword>
<dbReference type="Proteomes" id="UP000265520">
    <property type="component" value="Unassembled WGS sequence"/>
</dbReference>
<sequence>RRSLAGAARKWQGKNVPTKSSLGARLQPQGSKAPQCRKFSKFIPSASQACNGSF</sequence>
<evidence type="ECO:0000313" key="3">
    <source>
        <dbReference type="Proteomes" id="UP000265520"/>
    </source>
</evidence>
<comment type="caution">
    <text evidence="2">The sequence shown here is derived from an EMBL/GenBank/DDBJ whole genome shotgun (WGS) entry which is preliminary data.</text>
</comment>
<proteinExistence type="predicted"/>
<organism evidence="2 3">
    <name type="scientific">Trifolium medium</name>
    <dbReference type="NCBI Taxonomy" id="97028"/>
    <lineage>
        <taxon>Eukaryota</taxon>
        <taxon>Viridiplantae</taxon>
        <taxon>Streptophyta</taxon>
        <taxon>Embryophyta</taxon>
        <taxon>Tracheophyta</taxon>
        <taxon>Spermatophyta</taxon>
        <taxon>Magnoliopsida</taxon>
        <taxon>eudicotyledons</taxon>
        <taxon>Gunneridae</taxon>
        <taxon>Pentapetalae</taxon>
        <taxon>rosids</taxon>
        <taxon>fabids</taxon>
        <taxon>Fabales</taxon>
        <taxon>Fabaceae</taxon>
        <taxon>Papilionoideae</taxon>
        <taxon>50 kb inversion clade</taxon>
        <taxon>NPAAA clade</taxon>
        <taxon>Hologalegina</taxon>
        <taxon>IRL clade</taxon>
        <taxon>Trifolieae</taxon>
        <taxon>Trifolium</taxon>
    </lineage>
</organism>
<name>A0A392U5R4_9FABA</name>
<protein>
    <submittedName>
        <fullName evidence="2">Uncharacterized protein</fullName>
    </submittedName>
</protein>
<feature type="region of interest" description="Disordered" evidence="1">
    <location>
        <begin position="1"/>
        <end position="35"/>
    </location>
</feature>
<dbReference type="AlphaFoldDB" id="A0A392U5R4"/>
<reference evidence="2 3" key="1">
    <citation type="journal article" date="2018" name="Front. Plant Sci.">
        <title>Red Clover (Trifolium pratense) and Zigzag Clover (T. medium) - A Picture of Genomic Similarities and Differences.</title>
        <authorList>
            <person name="Dluhosova J."/>
            <person name="Istvanek J."/>
            <person name="Nedelnik J."/>
            <person name="Repkova J."/>
        </authorList>
    </citation>
    <scope>NUCLEOTIDE SEQUENCE [LARGE SCALE GENOMIC DNA]</scope>
    <source>
        <strain evidence="3">cv. 10/8</strain>
        <tissue evidence="2">Leaf</tissue>
    </source>
</reference>
<evidence type="ECO:0000256" key="1">
    <source>
        <dbReference type="SAM" id="MobiDB-lite"/>
    </source>
</evidence>
<dbReference type="EMBL" id="LXQA010743681">
    <property type="protein sequence ID" value="MCI68819.1"/>
    <property type="molecule type" value="Genomic_DNA"/>
</dbReference>